<dbReference type="OrthoDB" id="9787136at2"/>
<dbReference type="EMBL" id="VTTN01000007">
    <property type="protein sequence ID" value="KAA0594880.1"/>
    <property type="molecule type" value="Genomic_DNA"/>
</dbReference>
<comment type="subunit">
    <text evidence="6">Homodimer.</text>
</comment>
<evidence type="ECO:0000313" key="8">
    <source>
        <dbReference type="EMBL" id="KAA0594880.1"/>
    </source>
</evidence>
<comment type="caution">
    <text evidence="6">Lacks conserved residue(s) required for the propagation of feature annotation.</text>
</comment>
<keyword evidence="1 6" id="KW-0285">Flavoprotein</keyword>
<dbReference type="InterPro" id="IPR023048">
    <property type="entry name" value="NADH:quinone_OxRdtase_FMN_depd"/>
</dbReference>
<keyword evidence="2 6" id="KW-0288">FMN</keyword>
<dbReference type="InterPro" id="IPR029039">
    <property type="entry name" value="Flavoprotein-like_sf"/>
</dbReference>
<dbReference type="EC" id="1.6.5.-" evidence="6"/>
<dbReference type="GO" id="GO:0016652">
    <property type="term" value="F:oxidoreductase activity, acting on NAD(P)H as acceptor"/>
    <property type="evidence" value="ECO:0007669"/>
    <property type="project" value="UniProtKB-UniRule"/>
</dbReference>
<comment type="caution">
    <text evidence="8">The sequence shown here is derived from an EMBL/GenBank/DDBJ whole genome shotgun (WGS) entry which is preliminary data.</text>
</comment>
<feature type="binding site" evidence="6">
    <location>
        <position position="9"/>
    </location>
    <ligand>
        <name>FMN</name>
        <dbReference type="ChEBI" id="CHEBI:58210"/>
    </ligand>
</feature>
<keyword evidence="4 6" id="KW-0520">NAD</keyword>
<dbReference type="Pfam" id="PF02525">
    <property type="entry name" value="Flavodoxin_2"/>
    <property type="match status" value="1"/>
</dbReference>
<comment type="function">
    <text evidence="6">Also exhibits azoreductase activity. Catalyzes the reductive cleavage of the azo bond in aromatic azo compounds to the corresponding amines.</text>
</comment>
<keyword evidence="9" id="KW-1185">Reference proteome</keyword>
<dbReference type="InterPro" id="IPR050104">
    <property type="entry name" value="FMN-dep_NADH:Q_OxRdtase_AzoR1"/>
</dbReference>
<gene>
    <name evidence="6" type="primary">azoR</name>
    <name evidence="8" type="ORF">FZ942_18930</name>
</gene>
<evidence type="ECO:0000313" key="9">
    <source>
        <dbReference type="Proteomes" id="UP000324927"/>
    </source>
</evidence>
<feature type="binding site" evidence="6">
    <location>
        <begin position="96"/>
        <end position="99"/>
    </location>
    <ligand>
        <name>FMN</name>
        <dbReference type="ChEBI" id="CHEBI:58210"/>
    </ligand>
</feature>
<dbReference type="GO" id="GO:0010181">
    <property type="term" value="F:FMN binding"/>
    <property type="evidence" value="ECO:0007669"/>
    <property type="project" value="UniProtKB-UniRule"/>
</dbReference>
<dbReference type="Proteomes" id="UP000324927">
    <property type="component" value="Unassembled WGS sequence"/>
</dbReference>
<dbReference type="EC" id="1.7.1.17" evidence="6"/>
<dbReference type="HAMAP" id="MF_01216">
    <property type="entry name" value="Azoreductase_type1"/>
    <property type="match status" value="1"/>
</dbReference>
<proteinExistence type="inferred from homology"/>
<dbReference type="GO" id="GO:0016655">
    <property type="term" value="F:oxidoreductase activity, acting on NAD(P)H, quinone or similar compound as acceptor"/>
    <property type="evidence" value="ECO:0007669"/>
    <property type="project" value="InterPro"/>
</dbReference>
<feature type="domain" description="Flavodoxin-like fold" evidence="7">
    <location>
        <begin position="1"/>
        <end position="199"/>
    </location>
</feature>
<accession>A0A5A9GKB5</accession>
<comment type="function">
    <text evidence="6">Quinone reductase that provides resistance to thiol-specific stress caused by electrophilic quinones.</text>
</comment>
<dbReference type="Gene3D" id="3.40.50.360">
    <property type="match status" value="1"/>
</dbReference>
<sequence>MKILYIDSSILGNASLTRELSAAVIDEIRTRHPAAEVTRRDVVANEIRHLDGAIAAGFRPTGVGDFDDATLMEHRVSETLVTEFLASDVLVIGAPMYNFSVPSQLKAWMDRIAQAGRTFKYTDKGPVGLAGGKQIIVVSARGGFYADGPLARMDFQESYLRAYFGFLGITDVHVVRAEGASKGETVRAEGLRRAKAAIADAVAGLHPAAA</sequence>
<dbReference type="GO" id="GO:0009055">
    <property type="term" value="F:electron transfer activity"/>
    <property type="evidence" value="ECO:0007669"/>
    <property type="project" value="UniProtKB-UniRule"/>
</dbReference>
<dbReference type="PANTHER" id="PTHR43741:SF4">
    <property type="entry name" value="FMN-DEPENDENT NADH:QUINONE OXIDOREDUCTASE"/>
    <property type="match status" value="1"/>
</dbReference>
<evidence type="ECO:0000259" key="7">
    <source>
        <dbReference type="Pfam" id="PF02525"/>
    </source>
</evidence>
<evidence type="ECO:0000256" key="4">
    <source>
        <dbReference type="ARBA" id="ARBA00023027"/>
    </source>
</evidence>
<protein>
    <recommendedName>
        <fullName evidence="6">FMN dependent NADH:quinone oxidoreductase</fullName>
        <ecNumber evidence="6">1.6.5.-</ecNumber>
    </recommendedName>
    <alternativeName>
        <fullName evidence="6">Azo-dye reductase</fullName>
    </alternativeName>
    <alternativeName>
        <fullName evidence="6">FMN-dependent NADH-azo compound oxidoreductase</fullName>
    </alternativeName>
    <alternativeName>
        <fullName evidence="6">FMN-dependent NADH-azoreductase</fullName>
        <ecNumber evidence="6">1.7.1.17</ecNumber>
    </alternativeName>
</protein>
<dbReference type="AlphaFoldDB" id="A0A5A9GKB5"/>
<comment type="catalytic activity">
    <reaction evidence="5">
        <text>N,N-dimethyl-1,4-phenylenediamine + anthranilate + 2 NAD(+) = 2-(4-dimethylaminophenyl)diazenylbenzoate + 2 NADH + 2 H(+)</text>
        <dbReference type="Rhea" id="RHEA:55872"/>
        <dbReference type="ChEBI" id="CHEBI:15378"/>
        <dbReference type="ChEBI" id="CHEBI:15783"/>
        <dbReference type="ChEBI" id="CHEBI:16567"/>
        <dbReference type="ChEBI" id="CHEBI:57540"/>
        <dbReference type="ChEBI" id="CHEBI:57945"/>
        <dbReference type="ChEBI" id="CHEBI:71579"/>
        <dbReference type="EC" id="1.7.1.17"/>
    </reaction>
    <physiologicalReaction direction="right-to-left" evidence="5">
        <dbReference type="Rhea" id="RHEA:55874"/>
    </physiologicalReaction>
</comment>
<dbReference type="PANTHER" id="PTHR43741">
    <property type="entry name" value="FMN-DEPENDENT NADH-AZOREDUCTASE 1"/>
    <property type="match status" value="1"/>
</dbReference>
<dbReference type="InterPro" id="IPR003680">
    <property type="entry name" value="Flavodoxin_fold"/>
</dbReference>
<comment type="catalytic activity">
    <reaction evidence="6">
        <text>2 a quinone + NADH + H(+) = 2 a 1,4-benzosemiquinone + NAD(+)</text>
        <dbReference type="Rhea" id="RHEA:65952"/>
        <dbReference type="ChEBI" id="CHEBI:15378"/>
        <dbReference type="ChEBI" id="CHEBI:57540"/>
        <dbReference type="ChEBI" id="CHEBI:57945"/>
        <dbReference type="ChEBI" id="CHEBI:132124"/>
        <dbReference type="ChEBI" id="CHEBI:134225"/>
    </reaction>
</comment>
<name>A0A5A9GKB5_AZOLI</name>
<comment type="similarity">
    <text evidence="6">Belongs to the azoreductase type 1 family.</text>
</comment>
<dbReference type="SUPFAM" id="SSF52218">
    <property type="entry name" value="Flavoproteins"/>
    <property type="match status" value="1"/>
</dbReference>
<evidence type="ECO:0000256" key="3">
    <source>
        <dbReference type="ARBA" id="ARBA00023002"/>
    </source>
</evidence>
<evidence type="ECO:0000256" key="1">
    <source>
        <dbReference type="ARBA" id="ARBA00022630"/>
    </source>
</evidence>
<dbReference type="RefSeq" id="WP_149232637.1">
    <property type="nucleotide sequence ID" value="NZ_JALJXJ010000010.1"/>
</dbReference>
<keyword evidence="3 6" id="KW-0560">Oxidoreductase</keyword>
<reference evidence="8 9" key="1">
    <citation type="submission" date="2019-08" db="EMBL/GenBank/DDBJ databases">
        <authorList>
            <person name="Grouzdev D."/>
            <person name="Tikhonova E."/>
            <person name="Kravchenko I."/>
        </authorList>
    </citation>
    <scope>NUCLEOTIDE SEQUENCE [LARGE SCALE GENOMIC DNA]</scope>
    <source>
        <strain evidence="8 9">59b</strain>
    </source>
</reference>
<evidence type="ECO:0000256" key="5">
    <source>
        <dbReference type="ARBA" id="ARBA00048542"/>
    </source>
</evidence>
<evidence type="ECO:0000256" key="2">
    <source>
        <dbReference type="ARBA" id="ARBA00022643"/>
    </source>
</evidence>
<organism evidence="8 9">
    <name type="scientific">Azospirillum lipoferum</name>
    <dbReference type="NCBI Taxonomy" id="193"/>
    <lineage>
        <taxon>Bacteria</taxon>
        <taxon>Pseudomonadati</taxon>
        <taxon>Pseudomonadota</taxon>
        <taxon>Alphaproteobacteria</taxon>
        <taxon>Rhodospirillales</taxon>
        <taxon>Azospirillaceae</taxon>
        <taxon>Azospirillum</taxon>
    </lineage>
</organism>
<evidence type="ECO:0000256" key="6">
    <source>
        <dbReference type="HAMAP-Rule" id="MF_01216"/>
    </source>
</evidence>
<comment type="cofactor">
    <cofactor evidence="6">
        <name>FMN</name>
        <dbReference type="ChEBI" id="CHEBI:58210"/>
    </cofactor>
    <text evidence="6">Binds 1 FMN per subunit.</text>
</comment>